<dbReference type="PANTHER" id="PTHR34203:SF13">
    <property type="entry name" value="EXPRESSED PROTEIN"/>
    <property type="match status" value="1"/>
</dbReference>
<dbReference type="RefSeq" id="WP_323445299.1">
    <property type="nucleotide sequence ID" value="NZ_BSBI01000001.1"/>
</dbReference>
<dbReference type="InterPro" id="IPR009081">
    <property type="entry name" value="PP-bd_ACP"/>
</dbReference>
<dbReference type="InterPro" id="IPR029063">
    <property type="entry name" value="SAM-dependent_MTases_sf"/>
</dbReference>
<dbReference type="Pfam" id="PF00550">
    <property type="entry name" value="PP-binding"/>
    <property type="match status" value="1"/>
</dbReference>
<feature type="region of interest" description="Disordered" evidence="3">
    <location>
        <begin position="1"/>
        <end position="26"/>
    </location>
</feature>
<evidence type="ECO:0000313" key="5">
    <source>
        <dbReference type="EMBL" id="GLF93213.1"/>
    </source>
</evidence>
<evidence type="ECO:0000256" key="2">
    <source>
        <dbReference type="ARBA" id="ARBA00022553"/>
    </source>
</evidence>
<dbReference type="Proteomes" id="UP001291653">
    <property type="component" value="Unassembled WGS sequence"/>
</dbReference>
<dbReference type="PANTHER" id="PTHR34203">
    <property type="entry name" value="METHYLTRANSFERASE, FKBM FAMILY PROTEIN"/>
    <property type="match status" value="1"/>
</dbReference>
<dbReference type="Gene3D" id="3.40.50.150">
    <property type="entry name" value="Vaccinia Virus protein VP39"/>
    <property type="match status" value="1"/>
</dbReference>
<dbReference type="InterPro" id="IPR006342">
    <property type="entry name" value="FkbM_mtfrase"/>
</dbReference>
<evidence type="ECO:0000256" key="1">
    <source>
        <dbReference type="ARBA" id="ARBA00022450"/>
    </source>
</evidence>
<dbReference type="InterPro" id="IPR029058">
    <property type="entry name" value="AB_hydrolase_fold"/>
</dbReference>
<dbReference type="NCBIfam" id="TIGR01444">
    <property type="entry name" value="fkbM_fam"/>
    <property type="match status" value="1"/>
</dbReference>
<dbReference type="Gene3D" id="3.40.50.1820">
    <property type="entry name" value="alpha/beta hydrolase"/>
    <property type="match status" value="1"/>
</dbReference>
<dbReference type="SUPFAM" id="SSF47336">
    <property type="entry name" value="ACP-like"/>
    <property type="match status" value="1"/>
</dbReference>
<dbReference type="InterPro" id="IPR052514">
    <property type="entry name" value="SAM-dependent_MTase"/>
</dbReference>
<evidence type="ECO:0000313" key="6">
    <source>
        <dbReference type="Proteomes" id="UP001291653"/>
    </source>
</evidence>
<sequence>MPDRPSSLTPQSLIRRGRTRSRTAAQAAHRVRDFLRTQNGVTAVETGPAPGGDRVLATVWVEDTPCGLPRRTLPDGTPLYELNGYETDYLYQEIFQDRVYAPVGLRMPARPVILDIGANIGVCSLFLTRAHPGATVYAFEPSPDAFTALAANVLALGLPVVALPWAVGGAAGTAAMTVYPGATVYSGLHAEDAADHAAISAAIDTAVDTGTRAGTQVAGELAGERMRGARTAGVTVIALRDVLDRLGGADVDLLKLDAEGAEADILGSLVARDWSRIRQIIMEVHRESEVANLVALLTDAGYDCAVETVSALRGTGYHNVLAVRRDSAVPQPPRGTAVTPAAGAPALVTVVPPGPHDRLRQALDDFLGADDPPVELETRRGTPATPATGAAPVPSRPADPEVLAVIVAACSDVLGTPVAAGDDFFAAGGTSLTAVRLLARVRERLGGALGLADLMEDPTPAGLAARATTTPRPRP</sequence>
<dbReference type="SMART" id="SM00823">
    <property type="entry name" value="PKS_PP"/>
    <property type="match status" value="1"/>
</dbReference>
<gene>
    <name evidence="5" type="ORF">SYYSPA8_02970</name>
</gene>
<feature type="compositionally biased region" description="Polar residues" evidence="3">
    <location>
        <begin position="1"/>
        <end position="12"/>
    </location>
</feature>
<dbReference type="SUPFAM" id="SSF53335">
    <property type="entry name" value="S-adenosyl-L-methionine-dependent methyltransferases"/>
    <property type="match status" value="1"/>
</dbReference>
<keyword evidence="2" id="KW-0597">Phosphoprotein</keyword>
<proteinExistence type="predicted"/>
<evidence type="ECO:0000256" key="3">
    <source>
        <dbReference type="SAM" id="MobiDB-lite"/>
    </source>
</evidence>
<feature type="region of interest" description="Disordered" evidence="3">
    <location>
        <begin position="370"/>
        <end position="396"/>
    </location>
</feature>
<dbReference type="EMBL" id="BSBI01000001">
    <property type="protein sequence ID" value="GLF93213.1"/>
    <property type="molecule type" value="Genomic_DNA"/>
</dbReference>
<accession>A0ABQ5NS61</accession>
<comment type="caution">
    <text evidence="5">The sequence shown here is derived from an EMBL/GenBank/DDBJ whole genome shotgun (WGS) entry which is preliminary data.</text>
</comment>
<keyword evidence="6" id="KW-1185">Reference proteome</keyword>
<feature type="compositionally biased region" description="Low complexity" evidence="3">
    <location>
        <begin position="381"/>
        <end position="393"/>
    </location>
</feature>
<organism evidence="5 6">
    <name type="scientific">Streptomyces yaizuensis</name>
    <dbReference type="NCBI Taxonomy" id="2989713"/>
    <lineage>
        <taxon>Bacteria</taxon>
        <taxon>Bacillati</taxon>
        <taxon>Actinomycetota</taxon>
        <taxon>Actinomycetes</taxon>
        <taxon>Kitasatosporales</taxon>
        <taxon>Streptomycetaceae</taxon>
        <taxon>Streptomyces</taxon>
    </lineage>
</organism>
<dbReference type="PROSITE" id="PS50075">
    <property type="entry name" value="CARRIER"/>
    <property type="match status" value="1"/>
</dbReference>
<dbReference type="InterPro" id="IPR036736">
    <property type="entry name" value="ACP-like_sf"/>
</dbReference>
<keyword evidence="5" id="KW-0808">Transferase</keyword>
<feature type="domain" description="Carrier" evidence="4">
    <location>
        <begin position="397"/>
        <end position="471"/>
    </location>
</feature>
<dbReference type="GO" id="GO:0032259">
    <property type="term" value="P:methylation"/>
    <property type="evidence" value="ECO:0007669"/>
    <property type="project" value="UniProtKB-KW"/>
</dbReference>
<keyword evidence="5" id="KW-0489">Methyltransferase</keyword>
<dbReference type="InterPro" id="IPR020806">
    <property type="entry name" value="PKS_PP-bd"/>
</dbReference>
<keyword evidence="1" id="KW-0596">Phosphopantetheine</keyword>
<protein>
    <submittedName>
        <fullName evidence="5">FkbM family methyltransferase</fullName>
    </submittedName>
</protein>
<dbReference type="GO" id="GO:0008168">
    <property type="term" value="F:methyltransferase activity"/>
    <property type="evidence" value="ECO:0007669"/>
    <property type="project" value="UniProtKB-KW"/>
</dbReference>
<name>A0ABQ5NS61_9ACTN</name>
<evidence type="ECO:0000259" key="4">
    <source>
        <dbReference type="PROSITE" id="PS50075"/>
    </source>
</evidence>
<dbReference type="Pfam" id="PF05050">
    <property type="entry name" value="Methyltransf_21"/>
    <property type="match status" value="1"/>
</dbReference>
<reference evidence="5 6" key="1">
    <citation type="submission" date="2022-10" db="EMBL/GenBank/DDBJ databases">
        <title>Draft genome sequence of Streptomyces sp. YSPA8.</title>
        <authorList>
            <person name="Moriuchi R."/>
            <person name="Dohra H."/>
            <person name="Yamamura H."/>
            <person name="Kodani S."/>
        </authorList>
    </citation>
    <scope>NUCLEOTIDE SEQUENCE [LARGE SCALE GENOMIC DNA]</scope>
    <source>
        <strain evidence="5 6">YSPA8</strain>
    </source>
</reference>